<keyword evidence="2" id="KW-1185">Reference proteome</keyword>
<name>A0AAV4NVH8_9ARAC</name>
<evidence type="ECO:0000313" key="1">
    <source>
        <dbReference type="EMBL" id="GIX88892.1"/>
    </source>
</evidence>
<protein>
    <submittedName>
        <fullName evidence="1">Uncharacterized protein</fullName>
    </submittedName>
</protein>
<evidence type="ECO:0000313" key="2">
    <source>
        <dbReference type="Proteomes" id="UP001054837"/>
    </source>
</evidence>
<dbReference type="Proteomes" id="UP001054837">
    <property type="component" value="Unassembled WGS sequence"/>
</dbReference>
<dbReference type="EMBL" id="BPLQ01002109">
    <property type="protein sequence ID" value="GIX88892.1"/>
    <property type="molecule type" value="Genomic_DNA"/>
</dbReference>
<organism evidence="1 2">
    <name type="scientific">Caerostris darwini</name>
    <dbReference type="NCBI Taxonomy" id="1538125"/>
    <lineage>
        <taxon>Eukaryota</taxon>
        <taxon>Metazoa</taxon>
        <taxon>Ecdysozoa</taxon>
        <taxon>Arthropoda</taxon>
        <taxon>Chelicerata</taxon>
        <taxon>Arachnida</taxon>
        <taxon>Araneae</taxon>
        <taxon>Araneomorphae</taxon>
        <taxon>Entelegynae</taxon>
        <taxon>Araneoidea</taxon>
        <taxon>Araneidae</taxon>
        <taxon>Caerostris</taxon>
    </lineage>
</organism>
<proteinExistence type="predicted"/>
<reference evidence="1 2" key="1">
    <citation type="submission" date="2021-06" db="EMBL/GenBank/DDBJ databases">
        <title>Caerostris darwini draft genome.</title>
        <authorList>
            <person name="Kono N."/>
            <person name="Arakawa K."/>
        </authorList>
    </citation>
    <scope>NUCLEOTIDE SEQUENCE [LARGE SCALE GENOMIC DNA]</scope>
</reference>
<comment type="caution">
    <text evidence="1">The sequence shown here is derived from an EMBL/GenBank/DDBJ whole genome shotgun (WGS) entry which is preliminary data.</text>
</comment>
<dbReference type="AlphaFoldDB" id="A0AAV4NVH8"/>
<sequence length="117" mass="13994">MQHKKQWQDNVEQWLTNLRISSHLKNSSEENVLCIHWRWLISSSRLNGEVFQWKLSLTSGHWEKTVFHYGGKKRAKMSMSFFVEKVAKRVSKKLHCLLWDEKFYHLSVAGQSKFVFP</sequence>
<accession>A0AAV4NVH8</accession>
<gene>
    <name evidence="1" type="ORF">CDAR_383411</name>
</gene>